<dbReference type="AlphaFoldDB" id="A0A3S0ZK19"/>
<proteinExistence type="predicted"/>
<feature type="compositionally biased region" description="Low complexity" evidence="1">
    <location>
        <begin position="209"/>
        <end position="219"/>
    </location>
</feature>
<feature type="region of interest" description="Disordered" evidence="1">
    <location>
        <begin position="25"/>
        <end position="241"/>
    </location>
</feature>
<evidence type="ECO:0000313" key="4">
    <source>
        <dbReference type="Proteomes" id="UP000271974"/>
    </source>
</evidence>
<dbReference type="EMBL" id="RQTK01000377">
    <property type="protein sequence ID" value="RUS80714.1"/>
    <property type="molecule type" value="Genomic_DNA"/>
</dbReference>
<feature type="compositionally biased region" description="Low complexity" evidence="1">
    <location>
        <begin position="159"/>
        <end position="169"/>
    </location>
</feature>
<evidence type="ECO:0000313" key="3">
    <source>
        <dbReference type="EMBL" id="RUS80714.1"/>
    </source>
</evidence>
<feature type="compositionally biased region" description="Basic and acidic residues" evidence="1">
    <location>
        <begin position="59"/>
        <end position="71"/>
    </location>
</feature>
<comment type="caution">
    <text evidence="3">The sequence shown here is derived from an EMBL/GenBank/DDBJ whole genome shotgun (WGS) entry which is preliminary data.</text>
</comment>
<evidence type="ECO:0000256" key="2">
    <source>
        <dbReference type="SAM" id="SignalP"/>
    </source>
</evidence>
<accession>A0A3S0ZK19</accession>
<reference evidence="3 4" key="1">
    <citation type="submission" date="2019-01" db="EMBL/GenBank/DDBJ databases">
        <title>A draft genome assembly of the solar-powered sea slug Elysia chlorotica.</title>
        <authorList>
            <person name="Cai H."/>
            <person name="Li Q."/>
            <person name="Fang X."/>
            <person name="Li J."/>
            <person name="Curtis N.E."/>
            <person name="Altenburger A."/>
            <person name="Shibata T."/>
            <person name="Feng M."/>
            <person name="Maeda T."/>
            <person name="Schwartz J.A."/>
            <person name="Shigenobu S."/>
            <person name="Lundholm N."/>
            <person name="Nishiyama T."/>
            <person name="Yang H."/>
            <person name="Hasebe M."/>
            <person name="Li S."/>
            <person name="Pierce S.K."/>
            <person name="Wang J."/>
        </authorList>
    </citation>
    <scope>NUCLEOTIDE SEQUENCE [LARGE SCALE GENOMIC DNA]</scope>
    <source>
        <strain evidence="3">EC2010</strain>
        <tissue evidence="3">Whole organism of an adult</tissue>
    </source>
</reference>
<organism evidence="3 4">
    <name type="scientific">Elysia chlorotica</name>
    <name type="common">Eastern emerald elysia</name>
    <name type="synonym">Sea slug</name>
    <dbReference type="NCBI Taxonomy" id="188477"/>
    <lineage>
        <taxon>Eukaryota</taxon>
        <taxon>Metazoa</taxon>
        <taxon>Spiralia</taxon>
        <taxon>Lophotrochozoa</taxon>
        <taxon>Mollusca</taxon>
        <taxon>Gastropoda</taxon>
        <taxon>Heterobranchia</taxon>
        <taxon>Euthyneura</taxon>
        <taxon>Panpulmonata</taxon>
        <taxon>Sacoglossa</taxon>
        <taxon>Placobranchoidea</taxon>
        <taxon>Plakobranchidae</taxon>
        <taxon>Elysia</taxon>
    </lineage>
</organism>
<sequence>MNFLTAVVALTLLVIGVTIEPSRANKELQRPPEVSDSDRSIQETERNHLAQPSISGPEENQHRDALDKPLDPRLVNTEQTRNTSQDAGGYDRTRSRRAAKTEPAVSSSRKQRDVGGASGDIKVDPDSGILEKSQVEGKKKSRTREKHAGKTISSKVPGSKAVSEGSSSSDKNQFGDIARKQDPEVEDLDLGPRPRSSSAADSDDEESFYDFSSGFGDPSPVMDPPEADGSSSQGATPGVTEHQPLGAEFAKLQEEVLRGVVPTGGTSGFEHGPPNTGTGYHDDDTETLDDFGPDELPEYVDMHPLDFPHGLPNSHNTHPLNFPHDLPSPINTHHLDLHHGVPSVLDLGVPGADIHPHPHPHSGDIPLAYPLGDPLDHSGIEFDFGALDLDGHSSKLEPCFGQCMCNEETVKCFWCNLTQVPAGINPATKKL</sequence>
<feature type="compositionally biased region" description="Polar residues" evidence="1">
    <location>
        <begin position="76"/>
        <end position="86"/>
    </location>
</feature>
<keyword evidence="2" id="KW-0732">Signal</keyword>
<protein>
    <submittedName>
        <fullName evidence="3">Uncharacterized protein</fullName>
    </submittedName>
</protein>
<gene>
    <name evidence="3" type="ORF">EGW08_011537</name>
</gene>
<feature type="signal peptide" evidence="2">
    <location>
        <begin position="1"/>
        <end position="24"/>
    </location>
</feature>
<evidence type="ECO:0000256" key="1">
    <source>
        <dbReference type="SAM" id="MobiDB-lite"/>
    </source>
</evidence>
<feature type="compositionally biased region" description="Basic and acidic residues" evidence="1">
    <location>
        <begin position="36"/>
        <end position="48"/>
    </location>
</feature>
<feature type="compositionally biased region" description="Low complexity" evidence="1">
    <location>
        <begin position="191"/>
        <end position="200"/>
    </location>
</feature>
<dbReference type="Proteomes" id="UP000271974">
    <property type="component" value="Unassembled WGS sequence"/>
</dbReference>
<feature type="chain" id="PRO_5018715809" evidence="2">
    <location>
        <begin position="25"/>
        <end position="431"/>
    </location>
</feature>
<dbReference type="OrthoDB" id="10653775at2759"/>
<feature type="compositionally biased region" description="Basic residues" evidence="1">
    <location>
        <begin position="139"/>
        <end position="149"/>
    </location>
</feature>
<keyword evidence="4" id="KW-1185">Reference proteome</keyword>
<name>A0A3S0ZK19_ELYCH</name>